<protein>
    <submittedName>
        <fullName evidence="9">Cytochrome C</fullName>
    </submittedName>
</protein>
<dbReference type="Proteomes" id="UP000031433">
    <property type="component" value="Unassembled WGS sequence"/>
</dbReference>
<keyword evidence="2" id="KW-0813">Transport</keyword>
<keyword evidence="3" id="KW-0349">Heme</keyword>
<evidence type="ECO:0000256" key="8">
    <source>
        <dbReference type="SAM" id="SignalP"/>
    </source>
</evidence>
<name>A0A0C1U1G4_9BACT</name>
<dbReference type="CDD" id="cd21555">
    <property type="entry name" value="OmcS-like"/>
    <property type="match status" value="1"/>
</dbReference>
<evidence type="ECO:0000256" key="2">
    <source>
        <dbReference type="ARBA" id="ARBA00022448"/>
    </source>
</evidence>
<evidence type="ECO:0000256" key="5">
    <source>
        <dbReference type="ARBA" id="ARBA00022982"/>
    </source>
</evidence>
<evidence type="ECO:0000256" key="4">
    <source>
        <dbReference type="ARBA" id="ARBA00022723"/>
    </source>
</evidence>
<dbReference type="SUPFAM" id="SSF48695">
    <property type="entry name" value="Multiheme cytochromes"/>
    <property type="match status" value="1"/>
</dbReference>
<reference evidence="9 10" key="1">
    <citation type="submission" date="2015-01" db="EMBL/GenBank/DDBJ databases">
        <title>Genome sequence of the anaerobic bacterium Geobacter soli GSS01, a dissimilatory Fe(III) reducer from soil.</title>
        <authorList>
            <person name="Yang G."/>
            <person name="Zhou S."/>
        </authorList>
    </citation>
    <scope>NUCLEOTIDE SEQUENCE [LARGE SCALE GENOMIC DNA]</scope>
    <source>
        <strain evidence="9 10">GSS01</strain>
    </source>
</reference>
<dbReference type="InterPro" id="IPR051174">
    <property type="entry name" value="Cytochrome_c-type_ET"/>
</dbReference>
<keyword evidence="7" id="KW-0472">Membrane</keyword>
<keyword evidence="8" id="KW-0732">Signal</keyword>
<dbReference type="GO" id="GO:0009055">
    <property type="term" value="F:electron transfer activity"/>
    <property type="evidence" value="ECO:0007669"/>
    <property type="project" value="TreeGrafter"/>
</dbReference>
<evidence type="ECO:0000313" key="10">
    <source>
        <dbReference type="Proteomes" id="UP000031433"/>
    </source>
</evidence>
<feature type="chain" id="PRO_5002139125" evidence="8">
    <location>
        <begin position="21"/>
        <end position="437"/>
    </location>
</feature>
<comment type="caution">
    <text evidence="9">The sequence shown here is derived from an EMBL/GenBank/DDBJ whole genome shotgun (WGS) entry which is preliminary data.</text>
</comment>
<dbReference type="PANTHER" id="PTHR30333">
    <property type="entry name" value="CYTOCHROME C-TYPE PROTEIN"/>
    <property type="match status" value="1"/>
</dbReference>
<proteinExistence type="predicted"/>
<evidence type="ECO:0000256" key="6">
    <source>
        <dbReference type="ARBA" id="ARBA00023004"/>
    </source>
</evidence>
<evidence type="ECO:0000256" key="7">
    <source>
        <dbReference type="ARBA" id="ARBA00023136"/>
    </source>
</evidence>
<organism evidence="9 10">
    <name type="scientific">Geobacter soli</name>
    <dbReference type="NCBI Taxonomy" id="1510391"/>
    <lineage>
        <taxon>Bacteria</taxon>
        <taxon>Pseudomonadati</taxon>
        <taxon>Thermodesulfobacteriota</taxon>
        <taxon>Desulfuromonadia</taxon>
        <taxon>Geobacterales</taxon>
        <taxon>Geobacteraceae</taxon>
        <taxon>Geobacter</taxon>
    </lineage>
</organism>
<dbReference type="GO" id="GO:0016020">
    <property type="term" value="C:membrane"/>
    <property type="evidence" value="ECO:0007669"/>
    <property type="project" value="UniProtKB-SubCell"/>
</dbReference>
<dbReference type="InterPro" id="IPR036280">
    <property type="entry name" value="Multihaem_cyt_sf"/>
</dbReference>
<dbReference type="AlphaFoldDB" id="A0A0C1U1G4"/>
<evidence type="ECO:0000313" key="9">
    <source>
        <dbReference type="EMBL" id="KIE41635.1"/>
    </source>
</evidence>
<evidence type="ECO:0000256" key="3">
    <source>
        <dbReference type="ARBA" id="ARBA00022617"/>
    </source>
</evidence>
<keyword evidence="5" id="KW-0249">Electron transport</keyword>
<dbReference type="RefSeq" id="WP_039643446.1">
    <property type="nucleotide sequence ID" value="NZ_JXBL01000001.1"/>
</dbReference>
<gene>
    <name evidence="9" type="ORF">SE37_02835</name>
</gene>
<dbReference type="GO" id="GO:0046872">
    <property type="term" value="F:metal ion binding"/>
    <property type="evidence" value="ECO:0007669"/>
    <property type="project" value="UniProtKB-KW"/>
</dbReference>
<keyword evidence="4" id="KW-0479">Metal-binding</keyword>
<dbReference type="EMBL" id="JXBL01000001">
    <property type="protein sequence ID" value="KIE41635.1"/>
    <property type="molecule type" value="Genomic_DNA"/>
</dbReference>
<dbReference type="PANTHER" id="PTHR30333:SF1">
    <property type="entry name" value="CYTOCHROME C-TYPE PROTEIN NAPC"/>
    <property type="match status" value="1"/>
</dbReference>
<dbReference type="GO" id="GO:0009061">
    <property type="term" value="P:anaerobic respiration"/>
    <property type="evidence" value="ECO:0007669"/>
    <property type="project" value="TreeGrafter"/>
</dbReference>
<feature type="signal peptide" evidence="8">
    <location>
        <begin position="1"/>
        <end position="20"/>
    </location>
</feature>
<keyword evidence="6" id="KW-0408">Iron</keyword>
<keyword evidence="10" id="KW-1185">Reference proteome</keyword>
<sequence>MKTPKAILALLVLLPALLPATGGRSLAFHEGGAGECEGCHTMHNSEGGFAVASNGRPAGMGNRYLLKGGDSSSTCLNCHEKAGDVGPTSYHVSTPGSEMPFGVPPKQLGPGGDFGWLRKSYTWIPAFGSTLSNSEGDRHGHNVVAGDYGYLQDALKMTAPGGSYPAASLSCVACHDPHGRYRRDQDGSIAVTGKPIRGSGSYAIGAEPDAAMAVGAYRLLGGNGYYPKSLGPAFSFINGPPAAVAPADYNRSESTTATRVAYGQGMSEWCRNCHPNIHRDGSGGGLVHPAGTEAPLGGVMVDYYNRYIKTGDLSGVEATSWLSLVPFEAGTNNYALLRNIVTATPTKGPSTADGTPRVMCLTCHRAHASGWDGATRWNTKTPYVTYSGKYSQEGEAYQPYGQGRSEMEALRAYYDRPASLFSPEQAALCTKCHTSVP</sequence>
<comment type="subcellular location">
    <subcellularLocation>
        <location evidence="1">Membrane</location>
    </subcellularLocation>
</comment>
<evidence type="ECO:0000256" key="1">
    <source>
        <dbReference type="ARBA" id="ARBA00004370"/>
    </source>
</evidence>
<accession>A0A0C1U1G4</accession>